<evidence type="ECO:0000256" key="2">
    <source>
        <dbReference type="ARBA" id="ARBA00022490"/>
    </source>
</evidence>
<dbReference type="EMBL" id="JABSND010000260">
    <property type="protein sequence ID" value="KAI6293085.1"/>
    <property type="molecule type" value="Genomic_DNA"/>
</dbReference>
<dbReference type="PANTHER" id="PTHR22999:SF23">
    <property type="entry name" value="SORTING NEXIN-16"/>
    <property type="match status" value="1"/>
</dbReference>
<organism evidence="5 6">
    <name type="scientific">Pyricularia grisea</name>
    <name type="common">Crabgrass-specific blast fungus</name>
    <name type="synonym">Magnaporthe grisea</name>
    <dbReference type="NCBI Taxonomy" id="148305"/>
    <lineage>
        <taxon>Eukaryota</taxon>
        <taxon>Fungi</taxon>
        <taxon>Dikarya</taxon>
        <taxon>Ascomycota</taxon>
        <taxon>Pezizomycotina</taxon>
        <taxon>Sordariomycetes</taxon>
        <taxon>Sordariomycetidae</taxon>
        <taxon>Magnaporthales</taxon>
        <taxon>Pyriculariaceae</taxon>
        <taxon>Pyricularia</taxon>
    </lineage>
</organism>
<keyword evidence="2" id="KW-0963">Cytoplasm</keyword>
<feature type="compositionally biased region" description="Polar residues" evidence="3">
    <location>
        <begin position="563"/>
        <end position="576"/>
    </location>
</feature>
<evidence type="ECO:0000313" key="5">
    <source>
        <dbReference type="EMBL" id="KAI6293085.1"/>
    </source>
</evidence>
<name>A0ABQ8N8P0_PYRGI</name>
<dbReference type="SMART" id="SM00313">
    <property type="entry name" value="PXA"/>
    <property type="match status" value="1"/>
</dbReference>
<proteinExistence type="predicted"/>
<evidence type="ECO:0000313" key="6">
    <source>
        <dbReference type="Proteomes" id="UP001059893"/>
    </source>
</evidence>
<feature type="domain" description="PXA" evidence="4">
    <location>
        <begin position="121"/>
        <end position="306"/>
    </location>
</feature>
<evidence type="ECO:0000256" key="1">
    <source>
        <dbReference type="ARBA" id="ARBA00004496"/>
    </source>
</evidence>
<feature type="region of interest" description="Disordered" evidence="3">
    <location>
        <begin position="1"/>
        <end position="72"/>
    </location>
</feature>
<evidence type="ECO:0000256" key="3">
    <source>
        <dbReference type="SAM" id="MobiDB-lite"/>
    </source>
</evidence>
<feature type="compositionally biased region" description="Low complexity" evidence="3">
    <location>
        <begin position="87"/>
        <end position="101"/>
    </location>
</feature>
<feature type="region of interest" description="Disordered" evidence="3">
    <location>
        <begin position="309"/>
        <end position="328"/>
    </location>
</feature>
<keyword evidence="6" id="KW-1185">Reference proteome</keyword>
<reference evidence="5" key="1">
    <citation type="submission" date="2021-01" db="EMBL/GenBank/DDBJ databases">
        <title>Deciphering the adaptive evolutionary patterns associated with biogeogrpahic diversity in the finger millet blast pathogen Magnaporthe oryzae in Eastern Africa.</title>
        <authorList>
            <person name="Onyema G."/>
            <person name="Shittu T.A."/>
            <person name="Dodsworth S."/>
            <person name="Devilliers S."/>
            <person name="Muthumeenakshi S."/>
            <person name="Sreenivasaprasad S."/>
        </authorList>
    </citation>
    <scope>NUCLEOTIDE SEQUENCE</scope>
    <source>
        <strain evidence="5">D15/s37</strain>
    </source>
</reference>
<gene>
    <name evidence="5" type="ORF">MCOR33_009399</name>
</gene>
<dbReference type="Proteomes" id="UP001059893">
    <property type="component" value="Unassembled WGS sequence"/>
</dbReference>
<feature type="compositionally biased region" description="Low complexity" evidence="3">
    <location>
        <begin position="27"/>
        <end position="65"/>
    </location>
</feature>
<dbReference type="PROSITE" id="PS51207">
    <property type="entry name" value="PXA"/>
    <property type="match status" value="1"/>
</dbReference>
<dbReference type="PANTHER" id="PTHR22999">
    <property type="entry name" value="PX SERINE/THREONINE KINASE PXK"/>
    <property type="match status" value="1"/>
</dbReference>
<accession>A0ABQ8N8P0</accession>
<dbReference type="InterPro" id="IPR051837">
    <property type="entry name" value="SortingNexin/PXDomain-PKLike"/>
</dbReference>
<dbReference type="InterPro" id="IPR003114">
    <property type="entry name" value="Phox_assoc"/>
</dbReference>
<comment type="subcellular location">
    <subcellularLocation>
        <location evidence="1">Cytoplasm</location>
    </subcellularLocation>
</comment>
<feature type="compositionally biased region" description="Low complexity" evidence="3">
    <location>
        <begin position="589"/>
        <end position="606"/>
    </location>
</feature>
<feature type="region of interest" description="Disordered" evidence="3">
    <location>
        <begin position="87"/>
        <end position="118"/>
    </location>
</feature>
<dbReference type="Pfam" id="PF02194">
    <property type="entry name" value="PXA"/>
    <property type="match status" value="1"/>
</dbReference>
<protein>
    <recommendedName>
        <fullName evidence="4">PXA domain-containing protein</fullName>
    </recommendedName>
</protein>
<sequence length="675" mass="73188">MANAAAVAPARVPTPLLQRMKTPAKVATTSEPQSAATTTPTTTAKDTPVKTQQPRRAATATSRTAPVANDPLSERATTLLIRRALCPQQQQQQQQHQQQPHHNPKQPPPPIESVLPPLTSRNDVDLQLYAIIAIVLREFVQNWYAKITPDEDFVAEILLVIAHITRALEQRIRKVDLESLLFDELPELLDRHVTAYRTAHQPIVQPPLQANPREIYHSLWPTPALSPTPNQNGIESEERLAENEAAYRHLLVQGVLAVLLPTEDLENPCLTALVGQIIAELIIGGVVAKKASEPWMLYEGFCILARVAGRKPSSPSPDSRTMVDDMPPLTKTSKPSWAHSLRQLFWSAVQLGILAFTLMRTLITTITTYRSVPSRLGAASGWSVKGVALGQGPAADTEKSSTPYEPLAHMSTNKVPLLAFRIWPTLSNLIELDSRMPWLSGGLSLLQWLAMTGPGQLAGLDGPVDRLLSQAIAGHVLDPSQFPTILRTLRGVLFPNNAMGKSSLTPPANDEELHLLRLRCAASLYALIPRPLAKLYFGKSGKSNVGGGVDSSRPPTRSVPVAKSSSPPQKTCSSTDGPRDRPTGATIPARASASESRAAETNRAAAPTGYGPPLGHSDAEDELAVAELDADLLAVFSDAYCNKHLMYGIVELILVRLVPELAERGVVELLGERLS</sequence>
<comment type="caution">
    <text evidence="5">The sequence shown here is derived from an EMBL/GenBank/DDBJ whole genome shotgun (WGS) entry which is preliminary data.</text>
</comment>
<evidence type="ECO:0000259" key="4">
    <source>
        <dbReference type="PROSITE" id="PS51207"/>
    </source>
</evidence>
<feature type="compositionally biased region" description="Low complexity" evidence="3">
    <location>
        <begin position="1"/>
        <end position="13"/>
    </location>
</feature>
<feature type="region of interest" description="Disordered" evidence="3">
    <location>
        <begin position="544"/>
        <end position="617"/>
    </location>
</feature>